<dbReference type="GO" id="GO:0022857">
    <property type="term" value="F:transmembrane transporter activity"/>
    <property type="evidence" value="ECO:0007669"/>
    <property type="project" value="InterPro"/>
</dbReference>
<dbReference type="AlphaFoldDB" id="A0A4R5KE87"/>
<dbReference type="OrthoDB" id="7947581at2"/>
<evidence type="ECO:0000313" key="11">
    <source>
        <dbReference type="Proteomes" id="UP000295511"/>
    </source>
</evidence>
<dbReference type="CDD" id="cd06579">
    <property type="entry name" value="TM_PBP1_transp_AraH_like"/>
    <property type="match status" value="1"/>
</dbReference>
<name>A0A4R5KE87_9MICC</name>
<feature type="transmembrane region" description="Helical" evidence="9">
    <location>
        <begin position="9"/>
        <end position="29"/>
    </location>
</feature>
<gene>
    <name evidence="10" type="ORF">E1809_18095</name>
</gene>
<feature type="transmembrane region" description="Helical" evidence="9">
    <location>
        <begin position="120"/>
        <end position="137"/>
    </location>
</feature>
<keyword evidence="5 9" id="KW-0812">Transmembrane</keyword>
<evidence type="ECO:0000256" key="2">
    <source>
        <dbReference type="ARBA" id="ARBA00022448"/>
    </source>
</evidence>
<proteinExistence type="predicted"/>
<evidence type="ECO:0000256" key="6">
    <source>
        <dbReference type="ARBA" id="ARBA00022989"/>
    </source>
</evidence>
<evidence type="ECO:0000256" key="1">
    <source>
        <dbReference type="ARBA" id="ARBA00004651"/>
    </source>
</evidence>
<organism evidence="10 11">
    <name type="scientific">Arthrobacter terricola</name>
    <dbReference type="NCBI Taxonomy" id="2547396"/>
    <lineage>
        <taxon>Bacteria</taxon>
        <taxon>Bacillati</taxon>
        <taxon>Actinomycetota</taxon>
        <taxon>Actinomycetes</taxon>
        <taxon>Micrococcales</taxon>
        <taxon>Micrococcaceae</taxon>
        <taxon>Arthrobacter</taxon>
    </lineage>
</organism>
<keyword evidence="3" id="KW-1003">Cell membrane</keyword>
<dbReference type="EMBL" id="SMRU01000023">
    <property type="protein sequence ID" value="TDF92450.1"/>
    <property type="molecule type" value="Genomic_DNA"/>
</dbReference>
<feature type="transmembrane region" description="Helical" evidence="9">
    <location>
        <begin position="288"/>
        <end position="305"/>
    </location>
</feature>
<feature type="transmembrane region" description="Helical" evidence="9">
    <location>
        <begin position="41"/>
        <end position="60"/>
    </location>
</feature>
<reference evidence="10 11" key="1">
    <citation type="submission" date="2019-03" db="EMBL/GenBank/DDBJ databases">
        <title>Whole genome sequence of Arthrobacter sp JH1-1.</title>
        <authorList>
            <person name="Trinh H.N."/>
        </authorList>
    </citation>
    <scope>NUCLEOTIDE SEQUENCE [LARGE SCALE GENOMIC DNA]</scope>
    <source>
        <strain evidence="10 11">JH1-1</strain>
    </source>
</reference>
<comment type="subcellular location">
    <subcellularLocation>
        <location evidence="1">Cell membrane</location>
        <topology evidence="1">Multi-pass membrane protein</topology>
    </subcellularLocation>
</comment>
<dbReference type="Pfam" id="PF02653">
    <property type="entry name" value="BPD_transp_2"/>
    <property type="match status" value="1"/>
</dbReference>
<keyword evidence="7 9" id="KW-0472">Membrane</keyword>
<evidence type="ECO:0000313" key="10">
    <source>
        <dbReference type="EMBL" id="TDF92450.1"/>
    </source>
</evidence>
<keyword evidence="4" id="KW-0997">Cell inner membrane</keyword>
<evidence type="ECO:0000256" key="4">
    <source>
        <dbReference type="ARBA" id="ARBA00022519"/>
    </source>
</evidence>
<keyword evidence="6 9" id="KW-1133">Transmembrane helix</keyword>
<dbReference type="PANTHER" id="PTHR32196:SF71">
    <property type="entry name" value="AUTOINDUCER 2 IMPORT SYSTEM PERMEASE PROTEIN LSRD"/>
    <property type="match status" value="1"/>
</dbReference>
<feature type="transmembrane region" description="Helical" evidence="9">
    <location>
        <begin position="67"/>
        <end position="85"/>
    </location>
</feature>
<evidence type="ECO:0000256" key="7">
    <source>
        <dbReference type="ARBA" id="ARBA00023136"/>
    </source>
</evidence>
<evidence type="ECO:0000256" key="3">
    <source>
        <dbReference type="ARBA" id="ARBA00022475"/>
    </source>
</evidence>
<feature type="transmembrane region" description="Helical" evidence="9">
    <location>
        <begin position="91"/>
        <end position="113"/>
    </location>
</feature>
<dbReference type="RefSeq" id="WP_133205638.1">
    <property type="nucleotide sequence ID" value="NZ_SMRU01000023.1"/>
</dbReference>
<accession>A0A4R5KE87</accession>
<feature type="transmembrane region" description="Helical" evidence="9">
    <location>
        <begin position="157"/>
        <end position="179"/>
    </location>
</feature>
<comment type="caution">
    <text evidence="10">The sequence shown here is derived from an EMBL/GenBank/DDBJ whole genome shotgun (WGS) entry which is preliminary data.</text>
</comment>
<keyword evidence="2" id="KW-0813">Transport</keyword>
<dbReference type="GO" id="GO:0005886">
    <property type="term" value="C:plasma membrane"/>
    <property type="evidence" value="ECO:0007669"/>
    <property type="project" value="UniProtKB-SubCell"/>
</dbReference>
<feature type="transmembrane region" description="Helical" evidence="9">
    <location>
        <begin position="210"/>
        <end position="232"/>
    </location>
</feature>
<feature type="transmembrane region" description="Helical" evidence="9">
    <location>
        <begin position="238"/>
        <end position="257"/>
    </location>
</feature>
<evidence type="ECO:0000256" key="5">
    <source>
        <dbReference type="ARBA" id="ARBA00022692"/>
    </source>
</evidence>
<sequence length="342" mass="35300">MSIEKIKIVLARNGVFGALILMALIFGAINPRFLSFNNGSTILQQIAELGIISLPVAFVVMMGCADLSVGAIASCSAVIAGYALLGSHNVIIGMLAGLAFGVLAGAINGFLVAYLRLNTFVVTLGFLNVWNGLAFLLSGGKTLTGLPAGFTRLGTFFIGFVPLQIAVLIVAVAAAWYILNHTAKGKQILAVGGNNRAAHLMGVRVEATKFRVFVVTGALSALAGMMLSAKLAAVSPSVGNGMELTALIVVLLGGIAFEGGTGRISGVVAGLLFVGVLRNGLVILGVSAYLQTILVGLTLVVAVALDKSIQRIIRSAWQSRARKLVQQDSAGARSLELVSPGK</sequence>
<dbReference type="Proteomes" id="UP000295511">
    <property type="component" value="Unassembled WGS sequence"/>
</dbReference>
<evidence type="ECO:0000256" key="8">
    <source>
        <dbReference type="ARBA" id="ARBA00039381"/>
    </source>
</evidence>
<keyword evidence="11" id="KW-1185">Reference proteome</keyword>
<evidence type="ECO:0000256" key="9">
    <source>
        <dbReference type="SAM" id="Phobius"/>
    </source>
</evidence>
<dbReference type="PANTHER" id="PTHR32196">
    <property type="entry name" value="ABC TRANSPORTER PERMEASE PROTEIN YPHD-RELATED-RELATED"/>
    <property type="match status" value="1"/>
</dbReference>
<dbReference type="InterPro" id="IPR001851">
    <property type="entry name" value="ABC_transp_permease"/>
</dbReference>
<protein>
    <recommendedName>
        <fullName evidence="8">Autoinducer 2 import system permease protein LsrD</fullName>
    </recommendedName>
</protein>